<dbReference type="Proteomes" id="UP001172386">
    <property type="component" value="Unassembled WGS sequence"/>
</dbReference>
<proteinExistence type="predicted"/>
<comment type="caution">
    <text evidence="1">The sequence shown here is derived from an EMBL/GenBank/DDBJ whole genome shotgun (WGS) entry which is preliminary data.</text>
</comment>
<name>A0ACC3A0E7_9EURO</name>
<reference evidence="1" key="1">
    <citation type="submission" date="2022-10" db="EMBL/GenBank/DDBJ databases">
        <title>Culturing micro-colonial fungi from biological soil crusts in the Mojave desert and describing Neophaeococcomyces mojavensis, and introducing the new genera and species Taxawa tesnikishii.</title>
        <authorList>
            <person name="Kurbessoian T."/>
            <person name="Stajich J.E."/>
        </authorList>
    </citation>
    <scope>NUCLEOTIDE SEQUENCE</scope>
    <source>
        <strain evidence="1">JES_112</strain>
    </source>
</reference>
<evidence type="ECO:0000313" key="1">
    <source>
        <dbReference type="EMBL" id="KAJ9653260.1"/>
    </source>
</evidence>
<accession>A0ACC3A0E7</accession>
<evidence type="ECO:0000313" key="2">
    <source>
        <dbReference type="Proteomes" id="UP001172386"/>
    </source>
</evidence>
<protein>
    <submittedName>
        <fullName evidence="1">Uncharacterized protein</fullName>
    </submittedName>
</protein>
<keyword evidence="2" id="KW-1185">Reference proteome</keyword>
<organism evidence="1 2">
    <name type="scientific">Neophaeococcomyces mojaviensis</name>
    <dbReference type="NCBI Taxonomy" id="3383035"/>
    <lineage>
        <taxon>Eukaryota</taxon>
        <taxon>Fungi</taxon>
        <taxon>Dikarya</taxon>
        <taxon>Ascomycota</taxon>
        <taxon>Pezizomycotina</taxon>
        <taxon>Eurotiomycetes</taxon>
        <taxon>Chaetothyriomycetidae</taxon>
        <taxon>Chaetothyriales</taxon>
        <taxon>Chaetothyriales incertae sedis</taxon>
        <taxon>Neophaeococcomyces</taxon>
    </lineage>
</organism>
<gene>
    <name evidence="1" type="ORF">H2198_007563</name>
</gene>
<sequence>MKFGETLYDRSPRFPNQNLPYNELKHVIKRRTSEGVAATPLPIPGQSAHRWSLLEEDLFRMLKGEHDNIALFLRSKSGEIDRRLSYLEKSVKAAKRSVNVYSGRPTLLARKYQRLAYDAEQISEDIQALTQYAAVQKTAFRKILKKYKKWTNSDGLQTRMENEVFSEGQLQIDQTEQMKKLSTQLSRIAELENTMLNQAPTRQDRKSVASQMSLESPVSQISNAAQTSLLHFDSAMASVPFGEAAGTATYWIHMDNLDEAMVLLLRYMRDANVPSRLSRADSATSVKSDLSNLNHVQDSKEVHAAFFDNAQRFIQDTSAHSPSKAALVARWSAGKEAVVDLSDMQLRSDAKTTLTVRRKELMPVLDRSEVSTKDKKSSNTVNLRTIKDWLSQHRDVKPLAHSQSSRSRYLGITNSAEVGTFAVLDAHVSFSPYFRDIMSSMPRSTDSNPFPHAVLEIRWEFGRRPEVVRAFDATHLAEKVEGFTLESAAILSQNASLNKPSWSERLSEDIRKVPKVRSRRQVPSGLTSGPSSTDGPSESIFSIPEGQSTAGSETSPIASIRGASSPVASDQPRKKRKRARIDAQVESPGHQQSARYYSEYDDPDSDLYQTEAYTIYVDPNEEAPGMATLRKIGAWLSSMFSVTKLKDGHRGTGPNERTPLSSGLDQLSHNEDPSSESDTDETAKPRYKGLHGHVRPAERYRRRLSRRQRAWEKTLVSFYAGLIVLAYVFMLLSAILLATGRRKEVLEVDAGATTGVVVAFVCIFLSLILIFKRRERLLTIERVTLTLAIGTLVVVGVGLIVGIVQRATGRK</sequence>
<dbReference type="EMBL" id="JAPDRQ010000161">
    <property type="protein sequence ID" value="KAJ9653260.1"/>
    <property type="molecule type" value="Genomic_DNA"/>
</dbReference>